<evidence type="ECO:0000256" key="4">
    <source>
        <dbReference type="ARBA" id="ARBA00022679"/>
    </source>
</evidence>
<protein>
    <submittedName>
        <fullName evidence="7">Aminotransferase</fullName>
    </submittedName>
</protein>
<dbReference type="RefSeq" id="WP_055514641.1">
    <property type="nucleotide sequence ID" value="NZ_AP023440.1"/>
</dbReference>
<dbReference type="GO" id="GO:0030170">
    <property type="term" value="F:pyridoxal phosphate binding"/>
    <property type="evidence" value="ECO:0007669"/>
    <property type="project" value="InterPro"/>
</dbReference>
<keyword evidence="5" id="KW-0663">Pyridoxal phosphate</keyword>
<evidence type="ECO:0000313" key="7">
    <source>
        <dbReference type="EMBL" id="BCL27207.1"/>
    </source>
</evidence>
<organism evidence="7 8">
    <name type="scientific">Streptomyces aurantiacus</name>
    <dbReference type="NCBI Taxonomy" id="47760"/>
    <lineage>
        <taxon>Bacteria</taxon>
        <taxon>Bacillati</taxon>
        <taxon>Actinomycetota</taxon>
        <taxon>Actinomycetes</taxon>
        <taxon>Kitasatosporales</taxon>
        <taxon>Streptomycetaceae</taxon>
        <taxon>Streptomyces</taxon>
        <taxon>Streptomyces aurantiacus group</taxon>
    </lineage>
</organism>
<keyword evidence="3 7" id="KW-0032">Aminotransferase</keyword>
<comment type="cofactor">
    <cofactor evidence="1">
        <name>pyridoxal 5'-phosphate</name>
        <dbReference type="ChEBI" id="CHEBI:597326"/>
    </cofactor>
</comment>
<dbReference type="Gene3D" id="3.90.1150.10">
    <property type="entry name" value="Aspartate Aminotransferase, domain 1"/>
    <property type="match status" value="1"/>
</dbReference>
<dbReference type="InterPro" id="IPR015424">
    <property type="entry name" value="PyrdxlP-dep_Trfase"/>
</dbReference>
<evidence type="ECO:0000256" key="2">
    <source>
        <dbReference type="ARBA" id="ARBA00007441"/>
    </source>
</evidence>
<dbReference type="InterPro" id="IPR015422">
    <property type="entry name" value="PyrdxlP-dep_Trfase_small"/>
</dbReference>
<name>A0A7G1P076_9ACTN</name>
<dbReference type="PANTHER" id="PTHR43807:SF20">
    <property type="entry name" value="FI04487P"/>
    <property type="match status" value="1"/>
</dbReference>
<dbReference type="Gene3D" id="3.40.640.10">
    <property type="entry name" value="Type I PLP-dependent aspartate aminotransferase-like (Major domain)"/>
    <property type="match status" value="1"/>
</dbReference>
<dbReference type="Proteomes" id="UP000516444">
    <property type="component" value="Chromosome"/>
</dbReference>
<reference evidence="7 8" key="1">
    <citation type="journal article" date="2014" name="Int. J. Syst. Evol. Microbiol.">
        <title>Complete genome sequence of Corynebacterium casei LMG S-19264T (=DSM 44701T), isolated from a smear-ripened cheese.</title>
        <authorList>
            <consortium name="US DOE Joint Genome Institute (JGI-PGF)"/>
            <person name="Walter F."/>
            <person name="Albersmeier A."/>
            <person name="Kalinowski J."/>
            <person name="Ruckert C."/>
        </authorList>
    </citation>
    <scope>NUCLEOTIDE SEQUENCE [LARGE SCALE GENOMIC DNA]</scope>
    <source>
        <strain evidence="7 8">JCM 4677</strain>
    </source>
</reference>
<dbReference type="AlphaFoldDB" id="A0A7G1P076"/>
<evidence type="ECO:0000256" key="1">
    <source>
        <dbReference type="ARBA" id="ARBA00001933"/>
    </source>
</evidence>
<evidence type="ECO:0000259" key="6">
    <source>
        <dbReference type="Pfam" id="PF00155"/>
    </source>
</evidence>
<evidence type="ECO:0000313" key="8">
    <source>
        <dbReference type="Proteomes" id="UP000516444"/>
    </source>
</evidence>
<dbReference type="SUPFAM" id="SSF53383">
    <property type="entry name" value="PLP-dependent transferases"/>
    <property type="match status" value="1"/>
</dbReference>
<comment type="similarity">
    <text evidence="2">Belongs to the class-I pyridoxal-phosphate-dependent aminotransferase family.</text>
</comment>
<dbReference type="InterPro" id="IPR004839">
    <property type="entry name" value="Aminotransferase_I/II_large"/>
</dbReference>
<dbReference type="CDD" id="cd00609">
    <property type="entry name" value="AAT_like"/>
    <property type="match status" value="1"/>
</dbReference>
<dbReference type="Pfam" id="PF00155">
    <property type="entry name" value="Aminotran_1_2"/>
    <property type="match status" value="1"/>
</dbReference>
<dbReference type="EMBL" id="AP023440">
    <property type="protein sequence ID" value="BCL27207.1"/>
    <property type="molecule type" value="Genomic_DNA"/>
</dbReference>
<evidence type="ECO:0000256" key="5">
    <source>
        <dbReference type="ARBA" id="ARBA00022898"/>
    </source>
</evidence>
<sequence length="388" mass="41499">MSLNKTLLSQRAAGLTPLSVGRLAATARERGAVDLASGVPLGNPPEAVLAAATAAMRAGHNQYAPGAGSPQLRAVVAERLRRDRAAVVDPEHEVTITSGATEGVLAALLTCVDPGDEVLVPEPWFESYPGAVRLVGAVPRPVPLTSDGWRLDIDVVRAAITPRTRAILLNTPHNPTGRVFSAAETAALMEVCVRQDIVCITDEVYDNFVFGRSEMTSPLDLPSAREHVIAVGSFSKSLQMSGWRLGYCVASPALTAGLRRVVERTTVCAPTPLQEGAAAVSTASSGAENFRSTREAMVERLAEAGMEVSPPEGGWFVFARIDRVTPLPAGEFATRLLDEAGVLVAPGSAFFADPRDGDRWIRTCFVRDFEIMDQGMKRLENYLRPAAW</sequence>
<proteinExistence type="inferred from homology"/>
<keyword evidence="4" id="KW-0808">Transferase</keyword>
<dbReference type="GO" id="GO:0016212">
    <property type="term" value="F:kynurenine-oxoglutarate transaminase activity"/>
    <property type="evidence" value="ECO:0007669"/>
    <property type="project" value="TreeGrafter"/>
</dbReference>
<dbReference type="GO" id="GO:0005737">
    <property type="term" value="C:cytoplasm"/>
    <property type="evidence" value="ECO:0007669"/>
    <property type="project" value="TreeGrafter"/>
</dbReference>
<feature type="domain" description="Aminotransferase class I/classII large" evidence="6">
    <location>
        <begin position="33"/>
        <end position="373"/>
    </location>
</feature>
<dbReference type="KEGG" id="sgm:GCM10017557_20660"/>
<dbReference type="InterPro" id="IPR051326">
    <property type="entry name" value="Kynurenine-oxoglutarate_AT"/>
</dbReference>
<evidence type="ECO:0000256" key="3">
    <source>
        <dbReference type="ARBA" id="ARBA00022576"/>
    </source>
</evidence>
<dbReference type="FunFam" id="3.40.640.10:FF:000033">
    <property type="entry name" value="Aspartate aminotransferase"/>
    <property type="match status" value="1"/>
</dbReference>
<keyword evidence="8" id="KW-1185">Reference proteome</keyword>
<accession>A0A7G1P076</accession>
<dbReference type="PANTHER" id="PTHR43807">
    <property type="entry name" value="FI04487P"/>
    <property type="match status" value="1"/>
</dbReference>
<dbReference type="InterPro" id="IPR015421">
    <property type="entry name" value="PyrdxlP-dep_Trfase_major"/>
</dbReference>
<gene>
    <name evidence="7" type="ORF">GCM10017557_20660</name>
</gene>